<dbReference type="Pfam" id="PF00571">
    <property type="entry name" value="CBS"/>
    <property type="match status" value="2"/>
</dbReference>
<dbReference type="Gene3D" id="3.30.465.10">
    <property type="match status" value="1"/>
</dbReference>
<evidence type="ECO:0000313" key="15">
    <source>
        <dbReference type="Proteomes" id="UP001519288"/>
    </source>
</evidence>
<dbReference type="Pfam" id="PF03471">
    <property type="entry name" value="CorC_HlyC"/>
    <property type="match status" value="1"/>
</dbReference>
<dbReference type="PANTHER" id="PTHR43099">
    <property type="entry name" value="UPF0053 PROTEIN YRKA"/>
    <property type="match status" value="1"/>
</dbReference>
<name>A0ABS4JGR6_9BACL</name>
<comment type="similarity">
    <text evidence="2">Belongs to the UPF0053 family.</text>
</comment>
<dbReference type="PROSITE" id="PS51371">
    <property type="entry name" value="CBS"/>
    <property type="match status" value="1"/>
</dbReference>
<dbReference type="InterPro" id="IPR005170">
    <property type="entry name" value="Transptr-assoc_dom"/>
</dbReference>
<evidence type="ECO:0000256" key="2">
    <source>
        <dbReference type="ARBA" id="ARBA00006337"/>
    </source>
</evidence>
<evidence type="ECO:0000256" key="10">
    <source>
        <dbReference type="PROSITE-ProRule" id="PRU01193"/>
    </source>
</evidence>
<dbReference type="InterPro" id="IPR016169">
    <property type="entry name" value="FAD-bd_PCMH_sub2"/>
</dbReference>
<comment type="subcellular location">
    <subcellularLocation>
        <location evidence="1">Cell membrane</location>
        <topology evidence="1">Multi-pass membrane protein</topology>
    </subcellularLocation>
</comment>
<dbReference type="PROSITE" id="PS51846">
    <property type="entry name" value="CNNM"/>
    <property type="match status" value="1"/>
</dbReference>
<evidence type="ECO:0000256" key="5">
    <source>
        <dbReference type="ARBA" id="ARBA00022737"/>
    </source>
</evidence>
<protein>
    <submittedName>
        <fullName evidence="14">CBS domain containing-hemolysin-like protein</fullName>
    </submittedName>
</protein>
<keyword evidence="8 10" id="KW-0472">Membrane</keyword>
<evidence type="ECO:0000259" key="12">
    <source>
        <dbReference type="PROSITE" id="PS51371"/>
    </source>
</evidence>
<dbReference type="SUPFAM" id="SSF54631">
    <property type="entry name" value="CBS-domain pair"/>
    <property type="match status" value="1"/>
</dbReference>
<dbReference type="RefSeq" id="WP_209861499.1">
    <property type="nucleotide sequence ID" value="NZ_JAGGLD010000003.1"/>
</dbReference>
<evidence type="ECO:0000256" key="8">
    <source>
        <dbReference type="ARBA" id="ARBA00023136"/>
    </source>
</evidence>
<dbReference type="InterPro" id="IPR036318">
    <property type="entry name" value="FAD-bd_PCMH-like_sf"/>
</dbReference>
<proteinExistence type="inferred from homology"/>
<feature type="transmembrane region" description="Helical" evidence="11">
    <location>
        <begin position="102"/>
        <end position="123"/>
    </location>
</feature>
<dbReference type="SMART" id="SM00116">
    <property type="entry name" value="CBS"/>
    <property type="match status" value="1"/>
</dbReference>
<evidence type="ECO:0000256" key="7">
    <source>
        <dbReference type="ARBA" id="ARBA00023122"/>
    </source>
</evidence>
<evidence type="ECO:0000256" key="9">
    <source>
        <dbReference type="PROSITE-ProRule" id="PRU00703"/>
    </source>
</evidence>
<dbReference type="InterPro" id="IPR000644">
    <property type="entry name" value="CBS_dom"/>
</dbReference>
<evidence type="ECO:0000259" key="13">
    <source>
        <dbReference type="PROSITE" id="PS51846"/>
    </source>
</evidence>
<keyword evidence="3" id="KW-1003">Cell membrane</keyword>
<comment type="caution">
    <text evidence="14">The sequence shown here is derived from an EMBL/GenBank/DDBJ whole genome shotgun (WGS) entry which is preliminary data.</text>
</comment>
<dbReference type="Pfam" id="PF01595">
    <property type="entry name" value="CNNM"/>
    <property type="match status" value="1"/>
</dbReference>
<accession>A0ABS4JGR6</accession>
<keyword evidence="6 10" id="KW-1133">Transmembrane helix</keyword>
<evidence type="ECO:0000256" key="3">
    <source>
        <dbReference type="ARBA" id="ARBA00022475"/>
    </source>
</evidence>
<evidence type="ECO:0000256" key="6">
    <source>
        <dbReference type="ARBA" id="ARBA00022989"/>
    </source>
</evidence>
<dbReference type="PANTHER" id="PTHR43099:SF2">
    <property type="entry name" value="UPF0053 PROTEIN YRKA"/>
    <property type="match status" value="1"/>
</dbReference>
<evidence type="ECO:0000256" key="1">
    <source>
        <dbReference type="ARBA" id="ARBA00004651"/>
    </source>
</evidence>
<evidence type="ECO:0000256" key="4">
    <source>
        <dbReference type="ARBA" id="ARBA00022692"/>
    </source>
</evidence>
<evidence type="ECO:0000313" key="14">
    <source>
        <dbReference type="EMBL" id="MBP2000914.1"/>
    </source>
</evidence>
<dbReference type="InterPro" id="IPR002550">
    <property type="entry name" value="CNNM"/>
</dbReference>
<dbReference type="EMBL" id="JAGGLD010000003">
    <property type="protein sequence ID" value="MBP2000914.1"/>
    <property type="molecule type" value="Genomic_DNA"/>
</dbReference>
<keyword evidence="7 9" id="KW-0129">CBS domain</keyword>
<feature type="domain" description="CBS" evidence="12">
    <location>
        <begin position="221"/>
        <end position="282"/>
    </location>
</feature>
<feature type="transmembrane region" description="Helical" evidence="11">
    <location>
        <begin position="6"/>
        <end position="28"/>
    </location>
</feature>
<dbReference type="Proteomes" id="UP001519288">
    <property type="component" value="Unassembled WGS sequence"/>
</dbReference>
<reference evidence="14 15" key="1">
    <citation type="submission" date="2021-03" db="EMBL/GenBank/DDBJ databases">
        <title>Genomic Encyclopedia of Type Strains, Phase IV (KMG-IV): sequencing the most valuable type-strain genomes for metagenomic binning, comparative biology and taxonomic classification.</title>
        <authorList>
            <person name="Goeker M."/>
        </authorList>
    </citation>
    <scope>NUCLEOTIDE SEQUENCE [LARGE SCALE GENOMIC DNA]</scope>
    <source>
        <strain evidence="14 15">DSM 26806</strain>
    </source>
</reference>
<sequence>MGNITNLIIIVLLILLTAFFVASEYSVIRVRISRIDQLASAGNRKAKAVQDILSKLDEYLSACQLGNTLTALALGWLGEDTIEHILHPVFEWIHTPESLEGIISFILAFAILTFLEVVVGELVPKSFAIQLAEPMAMFFARPLIIFYKITYPINWFLSRSSRLITGLFGVKPANAHESVQTEAELRLALSEGYKSGQLNKFEYRYLNNIFELDRLAVQGIMVPRTQMMTVSTDESIQDFLEQIEEHQFDRYPVTLDGDKDHIVGMVHTKELLTAVLHRSLDMQQPVTVLMRPIIQVIDTIRAQDLLLKMQKEGIHLTVLKDEFGGTTGLVTTEDIIESIVGEIDDQPIQTIASKSVKKLSDNHYLMHSTINLTEVNHLLRIRIATLESFTLGGWLLSKKFDLKPGDQFTERDYLFVVKDMEDGQHMWVDVTKIEQEQDEEASAAHVKQETTK</sequence>
<dbReference type="SMART" id="SM01091">
    <property type="entry name" value="CorC_HlyC"/>
    <property type="match status" value="1"/>
</dbReference>
<dbReference type="SUPFAM" id="SSF56176">
    <property type="entry name" value="FAD-binding/transporter-associated domain-like"/>
    <property type="match status" value="1"/>
</dbReference>
<dbReference type="InterPro" id="IPR044751">
    <property type="entry name" value="Ion_transp-like_CBS"/>
</dbReference>
<keyword evidence="4 10" id="KW-0812">Transmembrane</keyword>
<dbReference type="CDD" id="cd04590">
    <property type="entry name" value="CBS_pair_CorC_HlyC_assoc"/>
    <property type="match status" value="1"/>
</dbReference>
<feature type="domain" description="CNNM transmembrane" evidence="13">
    <location>
        <begin position="1"/>
        <end position="202"/>
    </location>
</feature>
<keyword evidence="15" id="KW-1185">Reference proteome</keyword>
<gene>
    <name evidence="14" type="ORF">J2Z69_001957</name>
</gene>
<dbReference type="InterPro" id="IPR046342">
    <property type="entry name" value="CBS_dom_sf"/>
</dbReference>
<dbReference type="Gene3D" id="3.10.580.10">
    <property type="entry name" value="CBS-domain"/>
    <property type="match status" value="1"/>
</dbReference>
<organism evidence="14 15">
    <name type="scientific">Paenibacillus shirakamiensis</name>
    <dbReference type="NCBI Taxonomy" id="1265935"/>
    <lineage>
        <taxon>Bacteria</taxon>
        <taxon>Bacillati</taxon>
        <taxon>Bacillota</taxon>
        <taxon>Bacilli</taxon>
        <taxon>Bacillales</taxon>
        <taxon>Paenibacillaceae</taxon>
        <taxon>Paenibacillus</taxon>
    </lineage>
</organism>
<dbReference type="InterPro" id="IPR051676">
    <property type="entry name" value="UPF0053_domain"/>
</dbReference>
<keyword evidence="5" id="KW-0677">Repeat</keyword>
<evidence type="ECO:0000256" key="11">
    <source>
        <dbReference type="SAM" id="Phobius"/>
    </source>
</evidence>
<feature type="transmembrane region" description="Helical" evidence="11">
    <location>
        <begin position="135"/>
        <end position="157"/>
    </location>
</feature>